<dbReference type="GO" id="GO:0005829">
    <property type="term" value="C:cytosol"/>
    <property type="evidence" value="ECO:0007669"/>
    <property type="project" value="TreeGrafter"/>
</dbReference>
<dbReference type="InterPro" id="IPR028896">
    <property type="entry name" value="GcvT/YgfZ/DmdA"/>
</dbReference>
<organism evidence="3 4">
    <name type="scientific">Pseudarthrobacter enclensis</name>
    <dbReference type="NCBI Taxonomy" id="993070"/>
    <lineage>
        <taxon>Bacteria</taxon>
        <taxon>Bacillati</taxon>
        <taxon>Actinomycetota</taxon>
        <taxon>Actinomycetes</taxon>
        <taxon>Micrococcales</taxon>
        <taxon>Micrococcaceae</taxon>
        <taxon>Pseudarthrobacter</taxon>
    </lineage>
</organism>
<dbReference type="PANTHER" id="PTHR43757">
    <property type="entry name" value="AMINOMETHYLTRANSFERASE"/>
    <property type="match status" value="1"/>
</dbReference>
<reference evidence="3 4" key="1">
    <citation type="journal article" date="2014" name="Arch. Microbiol.">
        <title>Arthrobacter enclensis sp. nov., isolated from sediment sample.</title>
        <authorList>
            <person name="Dastager S.G."/>
            <person name="Liu Q."/>
            <person name="Tang S.K."/>
            <person name="Krishnamurthi S."/>
            <person name="Lee J.C."/>
            <person name="Li W.J."/>
        </authorList>
    </citation>
    <scope>NUCLEOTIDE SEQUENCE [LARGE SCALE GENOMIC DNA]</scope>
    <source>
        <strain evidence="3 4">NIO-1008</strain>
    </source>
</reference>
<dbReference type="AlphaFoldDB" id="A0A0V8I6A9"/>
<feature type="binding site" evidence="1">
    <location>
        <position position="180"/>
    </location>
    <ligand>
        <name>substrate</name>
    </ligand>
</feature>
<dbReference type="InterPro" id="IPR029043">
    <property type="entry name" value="GcvT/YgfZ_C"/>
</dbReference>
<dbReference type="InterPro" id="IPR027266">
    <property type="entry name" value="TrmE/GcvT-like"/>
</dbReference>
<dbReference type="SUPFAM" id="SSF103025">
    <property type="entry name" value="Folate-binding domain"/>
    <property type="match status" value="1"/>
</dbReference>
<dbReference type="SUPFAM" id="SSF101790">
    <property type="entry name" value="Aminomethyltransferase beta-barrel domain"/>
    <property type="match status" value="1"/>
</dbReference>
<protein>
    <recommendedName>
        <fullName evidence="2">GCVT N-terminal domain-containing protein</fullName>
    </recommendedName>
</protein>
<dbReference type="InterPro" id="IPR006222">
    <property type="entry name" value="GCVT_N"/>
</dbReference>
<dbReference type="PANTHER" id="PTHR43757:SF2">
    <property type="entry name" value="AMINOMETHYLTRANSFERASE, MITOCHONDRIAL"/>
    <property type="match status" value="1"/>
</dbReference>
<name>A0A0V8I6A9_9MICC</name>
<dbReference type="Gene3D" id="3.30.1360.120">
    <property type="entry name" value="Probable tRNA modification gtpase trme, domain 1"/>
    <property type="match status" value="1"/>
</dbReference>
<comment type="caution">
    <text evidence="3">The sequence shown here is derived from an EMBL/GenBank/DDBJ whole genome shotgun (WGS) entry which is preliminary data.</text>
</comment>
<dbReference type="Pfam" id="PF01571">
    <property type="entry name" value="GCV_T"/>
    <property type="match status" value="1"/>
</dbReference>
<evidence type="ECO:0000313" key="3">
    <source>
        <dbReference type="EMBL" id="KSU70064.1"/>
    </source>
</evidence>
<evidence type="ECO:0000259" key="2">
    <source>
        <dbReference type="Pfam" id="PF01571"/>
    </source>
</evidence>
<dbReference type="STRING" id="993070.AS031_18265"/>
<evidence type="ECO:0000256" key="1">
    <source>
        <dbReference type="PIRSR" id="PIRSR006487-1"/>
    </source>
</evidence>
<dbReference type="PIRSF" id="PIRSF006487">
    <property type="entry name" value="GcvT"/>
    <property type="match status" value="1"/>
</dbReference>
<evidence type="ECO:0000313" key="4">
    <source>
        <dbReference type="Proteomes" id="UP000053199"/>
    </source>
</evidence>
<keyword evidence="4" id="KW-1185">Reference proteome</keyword>
<accession>A0A0V8I6A9</accession>
<sequence length="428" mass="48116">MVNTWSRFIHQFEPHEFTNWIDESESWKTTAYIGDWSALSNKLVVKGPDAIRFFQDISVNSFKNFQVGRAKHSVQCSAEGRVIAEGVLMRLSEDEVKFTGGPIFWAEYQFEKGNYDATLTQRGTADFIIQIQGPKSLEILERASGESHRDYAFMNVRETTVAGHKVWSLRQGMSGELGFELHGDGAHALEVHEALLAAGEEFGVRRLGARTKMVNHVEACFPTPLVDYMPAMGDDMEFVQFMMERHPELAYLAQFSSTGSHVPADPTGLYRTPVELGWGKVISFDHDFIGRTALEAAVANQKRTMKTLVWNKEDVQDVYASLFRDETPYEFMEMPRALFDSFAIDSVLVDGKEVGVSTSRCYSYHFRDVISLCSIDLPFAEVGQQVEVLWGSPGRPQKAIHATVAPAPYKRDNRRVDVTALPATHVPA</sequence>
<feature type="domain" description="GCVT N-terminal" evidence="2">
    <location>
        <begin position="12"/>
        <end position="223"/>
    </location>
</feature>
<gene>
    <name evidence="3" type="ORF">AS031_18265</name>
</gene>
<proteinExistence type="predicted"/>
<dbReference type="Proteomes" id="UP000053199">
    <property type="component" value="Unassembled WGS sequence"/>
</dbReference>
<dbReference type="EMBL" id="LNQM01000011">
    <property type="protein sequence ID" value="KSU70064.1"/>
    <property type="molecule type" value="Genomic_DNA"/>
</dbReference>